<dbReference type="EMBL" id="JACEIK010007054">
    <property type="protein sequence ID" value="MCE3049669.1"/>
    <property type="molecule type" value="Genomic_DNA"/>
</dbReference>
<sequence length="454" mass="49262">MASQNPNSSRTSMYPQVVIDQNTTFPSSSSSSRQNLYPTIDMNDLVENLFPENEQDAPDEQHHSPSAPPETLEETLLVIPGSILHLIDKHYSVELASGDLVLHRIRQGNNIVAVLVRVGNEIQWPLTKDLAAVKLDDSHYFFSFQAPKDDESDKEFNDSASDSLNYGLTIASKGQEKLLKELDGILENYSNFAVQKVEEKAAVEFGGPVAKEFSPADLKSEKKKEVLEERCAAYWTTLAPNVEEYNATAAKLVASGSGHLIKGILWCGDVTADRLKWGNEVLKNRFKTGTKTEVSPETLKRIKRVKRVTKMTEKVAVGVLSGAVKVSGFFTRSLANSKAGKKFFSLLPGEMVLASLDGFSRICDAVEVAGKNVMSTSSTVTTEFVSHRYGEEAAKATSEGLDAAGHAFGTAWAVFKIRKALNPKSALKPTALAKSAAKAAATAAAADKKSKSSK</sequence>
<keyword evidence="4" id="KW-1185">Reference proteome</keyword>
<dbReference type="Proteomes" id="UP000823775">
    <property type="component" value="Unassembled WGS sequence"/>
</dbReference>
<evidence type="ECO:0000313" key="3">
    <source>
        <dbReference type="EMBL" id="MCE3049669.1"/>
    </source>
</evidence>
<dbReference type="PANTHER" id="PTHR21068:SF43">
    <property type="entry name" value="SPARTIN"/>
    <property type="match status" value="1"/>
</dbReference>
<dbReference type="PANTHER" id="PTHR21068">
    <property type="entry name" value="SPARTIN"/>
    <property type="match status" value="1"/>
</dbReference>
<accession>A0ABS8WKN3</accession>
<evidence type="ECO:0000259" key="2">
    <source>
        <dbReference type="Pfam" id="PF06911"/>
    </source>
</evidence>
<evidence type="ECO:0000256" key="1">
    <source>
        <dbReference type="SAM" id="MobiDB-lite"/>
    </source>
</evidence>
<reference evidence="3 4" key="1">
    <citation type="journal article" date="2021" name="BMC Genomics">
        <title>Datura genome reveals duplications of psychoactive alkaloid biosynthetic genes and high mutation rate following tissue culture.</title>
        <authorList>
            <person name="Rajewski A."/>
            <person name="Carter-House D."/>
            <person name="Stajich J."/>
            <person name="Litt A."/>
        </authorList>
    </citation>
    <scope>NUCLEOTIDE SEQUENCE [LARGE SCALE GENOMIC DNA]</scope>
    <source>
        <strain evidence="3">AR-01</strain>
    </source>
</reference>
<feature type="domain" description="Senescence" evidence="2">
    <location>
        <begin position="252"/>
        <end position="438"/>
    </location>
</feature>
<organism evidence="3 4">
    <name type="scientific">Datura stramonium</name>
    <name type="common">Jimsonweed</name>
    <name type="synonym">Common thornapple</name>
    <dbReference type="NCBI Taxonomy" id="4076"/>
    <lineage>
        <taxon>Eukaryota</taxon>
        <taxon>Viridiplantae</taxon>
        <taxon>Streptophyta</taxon>
        <taxon>Embryophyta</taxon>
        <taxon>Tracheophyta</taxon>
        <taxon>Spermatophyta</taxon>
        <taxon>Magnoliopsida</taxon>
        <taxon>eudicotyledons</taxon>
        <taxon>Gunneridae</taxon>
        <taxon>Pentapetalae</taxon>
        <taxon>asterids</taxon>
        <taxon>lamiids</taxon>
        <taxon>Solanales</taxon>
        <taxon>Solanaceae</taxon>
        <taxon>Solanoideae</taxon>
        <taxon>Datureae</taxon>
        <taxon>Datura</taxon>
    </lineage>
</organism>
<feature type="region of interest" description="Disordered" evidence="1">
    <location>
        <begin position="1"/>
        <end position="36"/>
    </location>
</feature>
<protein>
    <submittedName>
        <fullName evidence="3">Protein EARLY-RESPONSIVE TO DEHYDRATION 7, chloroplastic</fullName>
    </submittedName>
</protein>
<name>A0ABS8WKN3_DATST</name>
<feature type="compositionally biased region" description="Polar residues" evidence="1">
    <location>
        <begin position="1"/>
        <end position="26"/>
    </location>
</feature>
<gene>
    <name evidence="3" type="primary">ERD7_2</name>
    <name evidence="3" type="ORF">HAX54_045503</name>
</gene>
<dbReference type="Pfam" id="PF06911">
    <property type="entry name" value="Senescence"/>
    <property type="match status" value="1"/>
</dbReference>
<comment type="caution">
    <text evidence="3">The sequence shown here is derived from an EMBL/GenBank/DDBJ whole genome shotgun (WGS) entry which is preliminary data.</text>
</comment>
<dbReference type="InterPro" id="IPR045036">
    <property type="entry name" value="Spartin-like"/>
</dbReference>
<proteinExistence type="predicted"/>
<dbReference type="InterPro" id="IPR009686">
    <property type="entry name" value="Senescence/spartin_C"/>
</dbReference>
<evidence type="ECO:0000313" key="4">
    <source>
        <dbReference type="Proteomes" id="UP000823775"/>
    </source>
</evidence>